<keyword evidence="3" id="KW-1185">Reference proteome</keyword>
<dbReference type="Proteomes" id="UP000276133">
    <property type="component" value="Unassembled WGS sequence"/>
</dbReference>
<sequence length="67" mass="7933">MVYTLLFMFAIYLVTCNKYHLAHCLVLDVPKVKPQVLDHLHVLSFENLRFKFKIVGNFSPIYKFTLN</sequence>
<gene>
    <name evidence="2" type="ORF">BpHYR1_027472</name>
</gene>
<evidence type="ECO:0000313" key="3">
    <source>
        <dbReference type="Proteomes" id="UP000276133"/>
    </source>
</evidence>
<feature type="signal peptide" evidence="1">
    <location>
        <begin position="1"/>
        <end position="16"/>
    </location>
</feature>
<name>A0A3M7SV78_BRAPC</name>
<dbReference type="AlphaFoldDB" id="A0A3M7SV78"/>
<feature type="chain" id="PRO_5018080729" description="Secreted protein" evidence="1">
    <location>
        <begin position="17"/>
        <end position="67"/>
    </location>
</feature>
<proteinExistence type="predicted"/>
<keyword evidence="1" id="KW-0732">Signal</keyword>
<protein>
    <recommendedName>
        <fullName evidence="4">Secreted protein</fullName>
    </recommendedName>
</protein>
<reference evidence="2 3" key="1">
    <citation type="journal article" date="2018" name="Sci. Rep.">
        <title>Genomic signatures of local adaptation to the degree of environmental predictability in rotifers.</title>
        <authorList>
            <person name="Franch-Gras L."/>
            <person name="Hahn C."/>
            <person name="Garcia-Roger E.M."/>
            <person name="Carmona M.J."/>
            <person name="Serra M."/>
            <person name="Gomez A."/>
        </authorList>
    </citation>
    <scope>NUCLEOTIDE SEQUENCE [LARGE SCALE GENOMIC DNA]</scope>
    <source>
        <strain evidence="2">HYR1</strain>
    </source>
</reference>
<evidence type="ECO:0000313" key="2">
    <source>
        <dbReference type="EMBL" id="RNA39734.1"/>
    </source>
</evidence>
<organism evidence="2 3">
    <name type="scientific">Brachionus plicatilis</name>
    <name type="common">Marine rotifer</name>
    <name type="synonym">Brachionus muelleri</name>
    <dbReference type="NCBI Taxonomy" id="10195"/>
    <lineage>
        <taxon>Eukaryota</taxon>
        <taxon>Metazoa</taxon>
        <taxon>Spiralia</taxon>
        <taxon>Gnathifera</taxon>
        <taxon>Rotifera</taxon>
        <taxon>Eurotatoria</taxon>
        <taxon>Monogononta</taxon>
        <taxon>Pseudotrocha</taxon>
        <taxon>Ploima</taxon>
        <taxon>Brachionidae</taxon>
        <taxon>Brachionus</taxon>
    </lineage>
</organism>
<dbReference type="EMBL" id="REGN01000707">
    <property type="protein sequence ID" value="RNA39734.1"/>
    <property type="molecule type" value="Genomic_DNA"/>
</dbReference>
<evidence type="ECO:0008006" key="4">
    <source>
        <dbReference type="Google" id="ProtNLM"/>
    </source>
</evidence>
<accession>A0A3M7SV78</accession>
<evidence type="ECO:0000256" key="1">
    <source>
        <dbReference type="SAM" id="SignalP"/>
    </source>
</evidence>
<comment type="caution">
    <text evidence="2">The sequence shown here is derived from an EMBL/GenBank/DDBJ whole genome shotgun (WGS) entry which is preliminary data.</text>
</comment>